<feature type="compositionally biased region" description="Basic residues" evidence="6">
    <location>
        <begin position="148"/>
        <end position="157"/>
    </location>
</feature>
<sequence>MSGNYRVEVSANNRAGCSATHCKNEGHKITKGEIRQGVTVQFKEHTSMKWRHWGCVTPSVLHNWNETTQGDFDLVDGFDELPDDAKEKVKRAFEQGHVDDEDWNGDPELNRYNPDKKMQGMFKKPETQAERKKREKAEAAANGDAPAKKKKTTKKRKPADDEEDDEDEAEAPPPKKSRAKKAKTEDANGEDEAAPPPKKSRAKKAKAEEVDDAEDDEAPKPKPAAKKSRAKKADAEADEPKAKAPKRKTKAKKAAVEEDGEEDD</sequence>
<evidence type="ECO:0000256" key="6">
    <source>
        <dbReference type="SAM" id="MobiDB-lite"/>
    </source>
</evidence>
<gene>
    <name evidence="8" type="ORF">PRZ48_015026</name>
</gene>
<proteinExistence type="predicted"/>
<keyword evidence="3" id="KW-0863">Zinc-finger</keyword>
<feature type="domain" description="PARP-type" evidence="7">
    <location>
        <begin position="5"/>
        <end position="97"/>
    </location>
</feature>
<dbReference type="Proteomes" id="UP001305779">
    <property type="component" value="Unassembled WGS sequence"/>
</dbReference>
<accession>A0ABR0DY28</accession>
<feature type="region of interest" description="Disordered" evidence="6">
    <location>
        <begin position="96"/>
        <end position="264"/>
    </location>
</feature>
<reference evidence="8 9" key="1">
    <citation type="journal article" date="2023" name="G3 (Bethesda)">
        <title>A chromosome-level genome assembly of Zasmidium syzygii isolated from banana leaves.</title>
        <authorList>
            <person name="van Westerhoven A.C."/>
            <person name="Mehrabi R."/>
            <person name="Talebi R."/>
            <person name="Steentjes M.B.F."/>
            <person name="Corcolon B."/>
            <person name="Chong P.A."/>
            <person name="Kema G.H.J."/>
            <person name="Seidl M.F."/>
        </authorList>
    </citation>
    <scope>NUCLEOTIDE SEQUENCE [LARGE SCALE GENOMIC DNA]</scope>
    <source>
        <strain evidence="8 9">P124</strain>
    </source>
</reference>
<dbReference type="SMART" id="SM01336">
    <property type="entry name" value="zf-PARP"/>
    <property type="match status" value="1"/>
</dbReference>
<comment type="caution">
    <text evidence="8">The sequence shown here is derived from an EMBL/GenBank/DDBJ whole genome shotgun (WGS) entry which is preliminary data.</text>
</comment>
<evidence type="ECO:0000259" key="7">
    <source>
        <dbReference type="PROSITE" id="PS50064"/>
    </source>
</evidence>
<keyword evidence="2" id="KW-0479">Metal-binding</keyword>
<dbReference type="InterPro" id="IPR001510">
    <property type="entry name" value="Znf_PARP"/>
</dbReference>
<protein>
    <recommendedName>
        <fullName evidence="7">PARP-type domain-containing protein</fullName>
    </recommendedName>
</protein>
<keyword evidence="9" id="KW-1185">Reference proteome</keyword>
<dbReference type="PROSITE" id="PS50064">
    <property type="entry name" value="ZF_PARP_2"/>
    <property type="match status" value="1"/>
</dbReference>
<name>A0ABR0DY28_ZASCE</name>
<comment type="subcellular location">
    <subcellularLocation>
        <location evidence="1">Nucleus</location>
    </subcellularLocation>
</comment>
<evidence type="ECO:0000313" key="8">
    <source>
        <dbReference type="EMBL" id="KAK4493841.1"/>
    </source>
</evidence>
<feature type="compositionally biased region" description="Basic and acidic residues" evidence="6">
    <location>
        <begin position="113"/>
        <end position="138"/>
    </location>
</feature>
<evidence type="ECO:0000256" key="1">
    <source>
        <dbReference type="ARBA" id="ARBA00004123"/>
    </source>
</evidence>
<evidence type="ECO:0000256" key="4">
    <source>
        <dbReference type="ARBA" id="ARBA00022833"/>
    </source>
</evidence>
<feature type="compositionally biased region" description="Basic and acidic residues" evidence="6">
    <location>
        <begin position="231"/>
        <end position="242"/>
    </location>
</feature>
<dbReference type="SUPFAM" id="SSF57716">
    <property type="entry name" value="Glucocorticoid receptor-like (DNA-binding domain)"/>
    <property type="match status" value="1"/>
</dbReference>
<organism evidence="8 9">
    <name type="scientific">Zasmidium cellare</name>
    <name type="common">Wine cellar mold</name>
    <name type="synonym">Racodium cellare</name>
    <dbReference type="NCBI Taxonomy" id="395010"/>
    <lineage>
        <taxon>Eukaryota</taxon>
        <taxon>Fungi</taxon>
        <taxon>Dikarya</taxon>
        <taxon>Ascomycota</taxon>
        <taxon>Pezizomycotina</taxon>
        <taxon>Dothideomycetes</taxon>
        <taxon>Dothideomycetidae</taxon>
        <taxon>Mycosphaerellales</taxon>
        <taxon>Mycosphaerellaceae</taxon>
        <taxon>Zasmidium</taxon>
    </lineage>
</organism>
<keyword evidence="4" id="KW-0862">Zinc</keyword>
<dbReference type="InterPro" id="IPR036957">
    <property type="entry name" value="Znf_PARP_sf"/>
</dbReference>
<evidence type="ECO:0000313" key="9">
    <source>
        <dbReference type="Proteomes" id="UP001305779"/>
    </source>
</evidence>
<dbReference type="Gene3D" id="3.30.1740.10">
    <property type="entry name" value="Zinc finger, PARP-type"/>
    <property type="match status" value="1"/>
</dbReference>
<evidence type="ECO:0000256" key="2">
    <source>
        <dbReference type="ARBA" id="ARBA00022723"/>
    </source>
</evidence>
<evidence type="ECO:0000256" key="3">
    <source>
        <dbReference type="ARBA" id="ARBA00022771"/>
    </source>
</evidence>
<feature type="compositionally biased region" description="Acidic residues" evidence="6">
    <location>
        <begin position="160"/>
        <end position="170"/>
    </location>
</feature>
<dbReference type="EMBL" id="JAXOVC010000015">
    <property type="protein sequence ID" value="KAK4493841.1"/>
    <property type="molecule type" value="Genomic_DNA"/>
</dbReference>
<feature type="compositionally biased region" description="Basic residues" evidence="6">
    <location>
        <begin position="243"/>
        <end position="253"/>
    </location>
</feature>
<keyword evidence="5" id="KW-0539">Nucleus</keyword>
<evidence type="ECO:0000256" key="5">
    <source>
        <dbReference type="ARBA" id="ARBA00023242"/>
    </source>
</evidence>
<dbReference type="Pfam" id="PF00645">
    <property type="entry name" value="zf-PARP"/>
    <property type="match status" value="1"/>
</dbReference>